<accession>A0AA39IBG7</accession>
<comment type="caution">
    <text evidence="2">The sequence shown here is derived from an EMBL/GenBank/DDBJ whole genome shotgun (WGS) entry which is preliminary data.</text>
</comment>
<gene>
    <name evidence="2" type="ORF">QR680_014533</name>
</gene>
<proteinExistence type="predicted"/>
<evidence type="ECO:0000313" key="3">
    <source>
        <dbReference type="Proteomes" id="UP001175271"/>
    </source>
</evidence>
<dbReference type="GO" id="GO:0004222">
    <property type="term" value="F:metalloendopeptidase activity"/>
    <property type="evidence" value="ECO:0007669"/>
    <property type="project" value="InterPro"/>
</dbReference>
<protein>
    <recommendedName>
        <fullName evidence="4">Peptidase M13 N-terminal domain-containing protein</fullName>
    </recommendedName>
</protein>
<keyword evidence="3" id="KW-1185">Reference proteome</keyword>
<evidence type="ECO:0000313" key="2">
    <source>
        <dbReference type="EMBL" id="KAK0420133.1"/>
    </source>
</evidence>
<dbReference type="EMBL" id="JAUCMV010000002">
    <property type="protein sequence ID" value="KAK0420133.1"/>
    <property type="molecule type" value="Genomic_DNA"/>
</dbReference>
<sequence length="348" mass="39892">MHLLSTLFCGLLGLALSLDHQFSTSVTPCDGMHEFVCNKRVNNGSSPLFKGYKFGFSDRMKKALLEDDDPILVFFDGLDNFTRECSMDTGVLFDYRNLIYTKHIAKDNLLPRSQIYDSFGLFALVQERVIDVVKNATWIPTEVRNELVNEIKDVYLLPGITDDMDCLECIKMYLTIMKKRFFDLVAKENKTKNIDHYSKLLKEAYDAVLRSTDLGTGEDHLAIELYSSTKNITLDISGWHTVYNYSHPSDNSSNVICKNWREFMLAAESHRLVTQMLLDQNSPVTRRVDVGSTQYNFAEAQDFLVGFELQYCDDDGFGRKNLYEGVEVFQKAFRCESTQTNENCGVFQ</sequence>
<feature type="chain" id="PRO_5041276939" description="Peptidase M13 N-terminal domain-containing protein" evidence="1">
    <location>
        <begin position="18"/>
        <end position="348"/>
    </location>
</feature>
<feature type="signal peptide" evidence="1">
    <location>
        <begin position="1"/>
        <end position="17"/>
    </location>
</feature>
<evidence type="ECO:0000256" key="1">
    <source>
        <dbReference type="SAM" id="SignalP"/>
    </source>
</evidence>
<reference evidence="2" key="1">
    <citation type="submission" date="2023-06" db="EMBL/GenBank/DDBJ databases">
        <title>Genomic analysis of the entomopathogenic nematode Steinernema hermaphroditum.</title>
        <authorList>
            <person name="Schwarz E.M."/>
            <person name="Heppert J.K."/>
            <person name="Baniya A."/>
            <person name="Schwartz H.T."/>
            <person name="Tan C.-H."/>
            <person name="Antoshechkin I."/>
            <person name="Sternberg P.W."/>
            <person name="Goodrich-Blair H."/>
            <person name="Dillman A.R."/>
        </authorList>
    </citation>
    <scope>NUCLEOTIDE SEQUENCE</scope>
    <source>
        <strain evidence="2">PS9179</strain>
        <tissue evidence="2">Whole animal</tissue>
    </source>
</reference>
<dbReference type="AlphaFoldDB" id="A0AA39IBG7"/>
<dbReference type="PROSITE" id="PS51885">
    <property type="entry name" value="NEPRILYSIN"/>
    <property type="match status" value="1"/>
</dbReference>
<name>A0AA39IBG7_9BILA</name>
<evidence type="ECO:0008006" key="4">
    <source>
        <dbReference type="Google" id="ProtNLM"/>
    </source>
</evidence>
<dbReference type="InterPro" id="IPR000718">
    <property type="entry name" value="Peptidase_M13"/>
</dbReference>
<dbReference type="Proteomes" id="UP001175271">
    <property type="component" value="Unassembled WGS sequence"/>
</dbReference>
<organism evidence="2 3">
    <name type="scientific">Steinernema hermaphroditum</name>
    <dbReference type="NCBI Taxonomy" id="289476"/>
    <lineage>
        <taxon>Eukaryota</taxon>
        <taxon>Metazoa</taxon>
        <taxon>Ecdysozoa</taxon>
        <taxon>Nematoda</taxon>
        <taxon>Chromadorea</taxon>
        <taxon>Rhabditida</taxon>
        <taxon>Tylenchina</taxon>
        <taxon>Panagrolaimomorpha</taxon>
        <taxon>Strongyloidoidea</taxon>
        <taxon>Steinernematidae</taxon>
        <taxon>Steinernema</taxon>
    </lineage>
</organism>
<keyword evidence="1" id="KW-0732">Signal</keyword>
<dbReference type="GO" id="GO:0006508">
    <property type="term" value="P:proteolysis"/>
    <property type="evidence" value="ECO:0007669"/>
    <property type="project" value="InterPro"/>
</dbReference>